<dbReference type="InterPro" id="IPR014347">
    <property type="entry name" value="Tautomerase/MIF_sf"/>
</dbReference>
<dbReference type="OrthoDB" id="2129288at2759"/>
<dbReference type="AlphaFoldDB" id="A0A8T9CE98"/>
<dbReference type="InterPro" id="IPR028116">
    <property type="entry name" value="Cis-CaaD-like"/>
</dbReference>
<keyword evidence="3" id="KW-1185">Reference proteome</keyword>
<feature type="domain" description="Tautomerase cis-CaaD-like" evidence="1">
    <location>
        <begin position="1"/>
        <end position="136"/>
    </location>
</feature>
<dbReference type="Gene3D" id="3.30.429.10">
    <property type="entry name" value="Macrophage Migration Inhibitory Factor"/>
    <property type="match status" value="1"/>
</dbReference>
<dbReference type="SUPFAM" id="SSF55331">
    <property type="entry name" value="Tautomerase/MIF"/>
    <property type="match status" value="1"/>
</dbReference>
<organism evidence="2 3">
    <name type="scientific">Lachnellula suecica</name>
    <dbReference type="NCBI Taxonomy" id="602035"/>
    <lineage>
        <taxon>Eukaryota</taxon>
        <taxon>Fungi</taxon>
        <taxon>Dikarya</taxon>
        <taxon>Ascomycota</taxon>
        <taxon>Pezizomycotina</taxon>
        <taxon>Leotiomycetes</taxon>
        <taxon>Helotiales</taxon>
        <taxon>Lachnaceae</taxon>
        <taxon>Lachnellula</taxon>
    </lineage>
</organism>
<proteinExistence type="predicted"/>
<evidence type="ECO:0000313" key="3">
    <source>
        <dbReference type="Proteomes" id="UP000469558"/>
    </source>
</evidence>
<evidence type="ECO:0000259" key="1">
    <source>
        <dbReference type="Pfam" id="PF14832"/>
    </source>
</evidence>
<sequence length="140" mass="16289">MPRWNIKHTPRLFSDEEKEATSKKITEIYVQVGLPAFYVQVIFEELPHKALFVGGKEHTKFASIEVLHIARNFQHATQKKAFLNMVDSILNPLFEKKGIDWEYFVGESDRDLWKINGIYPPESGSALEKKWIDTNRPSKL</sequence>
<name>A0A8T9CE98_9HELO</name>
<dbReference type="Proteomes" id="UP000469558">
    <property type="component" value="Unassembled WGS sequence"/>
</dbReference>
<reference evidence="2 3" key="1">
    <citation type="submission" date="2018-05" db="EMBL/GenBank/DDBJ databases">
        <title>Genome sequencing and assembly of the regulated plant pathogen Lachnellula willkommii and related sister species for the development of diagnostic species identification markers.</title>
        <authorList>
            <person name="Giroux E."/>
            <person name="Bilodeau G."/>
        </authorList>
    </citation>
    <scope>NUCLEOTIDE SEQUENCE [LARGE SCALE GENOMIC DNA]</scope>
    <source>
        <strain evidence="2 3">CBS 268.59</strain>
    </source>
</reference>
<gene>
    <name evidence="2" type="ORF">LSUE1_G002908</name>
</gene>
<accession>A0A8T9CE98</accession>
<protein>
    <recommendedName>
        <fullName evidence="1">Tautomerase cis-CaaD-like domain-containing protein</fullName>
    </recommendedName>
</protein>
<comment type="caution">
    <text evidence="2">The sequence shown here is derived from an EMBL/GenBank/DDBJ whole genome shotgun (WGS) entry which is preliminary data.</text>
</comment>
<dbReference type="Pfam" id="PF14832">
    <property type="entry name" value="Tautomerase_3"/>
    <property type="match status" value="1"/>
</dbReference>
<dbReference type="EMBL" id="QGMK01000266">
    <property type="protein sequence ID" value="TVY82857.1"/>
    <property type="molecule type" value="Genomic_DNA"/>
</dbReference>
<evidence type="ECO:0000313" key="2">
    <source>
        <dbReference type="EMBL" id="TVY82857.1"/>
    </source>
</evidence>